<evidence type="ECO:0000313" key="1">
    <source>
        <dbReference type="EMBL" id="QEG40273.1"/>
    </source>
</evidence>
<accession>A0A5B9R1R4</accession>
<dbReference type="Proteomes" id="UP000325286">
    <property type="component" value="Chromosome"/>
</dbReference>
<dbReference type="EMBL" id="CP042914">
    <property type="protein sequence ID" value="QEG40273.1"/>
    <property type="molecule type" value="Genomic_DNA"/>
</dbReference>
<sequence>MLTPKKLRYKLRRLGFPRPLKHMATADPRFDLRSLDASQGVYEIRWKNQCCGVTQSYQDIASSVSGSCAVICSGPSLARISLRELGTQPTIGVNGAIKKFAADQTCPHYFAITDPDFFQSRFSMVQQVADTTAKCFFSFAGLSTICRRDPTILRKVPIYLHDLANHWYGRPKLSAAEFRSTAERESEFHLHPAYSQEGDAIGFSRNPSKGVFCGRTIAFRALQIGHYLGFRTFHIFGMDMNSDASQVRFYEQGLRSRPSNLTRDLDRFIIPSFETLSLLEGDEHAVQVWNLSPCSQMPANIVAPMSWSDYQQQLQQSADSVARDLAA</sequence>
<keyword evidence="2" id="KW-1185">Reference proteome</keyword>
<reference evidence="1 2" key="1">
    <citation type="submission" date="2019-08" db="EMBL/GenBank/DDBJ databases">
        <title>Deep-cultivation of Planctomycetes and their phenomic and genomic characterization uncovers novel biology.</title>
        <authorList>
            <person name="Wiegand S."/>
            <person name="Jogler M."/>
            <person name="Boedeker C."/>
            <person name="Pinto D."/>
            <person name="Vollmers J."/>
            <person name="Rivas-Marin E."/>
            <person name="Kohn T."/>
            <person name="Peeters S.H."/>
            <person name="Heuer A."/>
            <person name="Rast P."/>
            <person name="Oberbeckmann S."/>
            <person name="Bunk B."/>
            <person name="Jeske O."/>
            <person name="Meyerdierks A."/>
            <person name="Storesund J.E."/>
            <person name="Kallscheuer N."/>
            <person name="Luecker S."/>
            <person name="Lage O.M."/>
            <person name="Pohl T."/>
            <person name="Merkel B.J."/>
            <person name="Hornburger P."/>
            <person name="Mueller R.-W."/>
            <person name="Bruemmer F."/>
            <person name="Labrenz M."/>
            <person name="Spormann A.M."/>
            <person name="Op den Camp H."/>
            <person name="Overmann J."/>
            <person name="Amann R."/>
            <person name="Jetten M.S.M."/>
            <person name="Mascher T."/>
            <person name="Medema M.H."/>
            <person name="Devos D.P."/>
            <person name="Kaster A.-K."/>
            <person name="Ovreas L."/>
            <person name="Rohde M."/>
            <person name="Galperin M.Y."/>
            <person name="Jogler C."/>
        </authorList>
    </citation>
    <scope>NUCLEOTIDE SEQUENCE [LARGE SCALE GENOMIC DNA]</scope>
    <source>
        <strain evidence="1 2">UC8</strain>
    </source>
</reference>
<gene>
    <name evidence="1" type="ORF">UC8_22800</name>
</gene>
<dbReference type="OrthoDB" id="6555425at2"/>
<proteinExistence type="predicted"/>
<dbReference type="Gene3D" id="3.90.1480.10">
    <property type="entry name" value="Alpha-2,3-sialyltransferase"/>
    <property type="match status" value="1"/>
</dbReference>
<organism evidence="1 2">
    <name type="scientific">Roseimaritima ulvae</name>
    <dbReference type="NCBI Taxonomy" id="980254"/>
    <lineage>
        <taxon>Bacteria</taxon>
        <taxon>Pseudomonadati</taxon>
        <taxon>Planctomycetota</taxon>
        <taxon>Planctomycetia</taxon>
        <taxon>Pirellulales</taxon>
        <taxon>Pirellulaceae</taxon>
        <taxon>Roseimaritima</taxon>
    </lineage>
</organism>
<dbReference type="KEGG" id="rul:UC8_22800"/>
<evidence type="ECO:0000313" key="2">
    <source>
        <dbReference type="Proteomes" id="UP000325286"/>
    </source>
</evidence>
<protein>
    <submittedName>
        <fullName evidence="1">Lipopolysaccharide core biosynthesis protein</fullName>
    </submittedName>
</protein>
<dbReference type="AlphaFoldDB" id="A0A5B9R1R4"/>
<dbReference type="RefSeq" id="WP_068142558.1">
    <property type="nucleotide sequence ID" value="NZ_CP042914.1"/>
</dbReference>
<name>A0A5B9R1R4_9BACT</name>